<proteinExistence type="predicted"/>
<dbReference type="Pfam" id="PF07731">
    <property type="entry name" value="Cu-oxidase_2"/>
    <property type="match status" value="1"/>
</dbReference>
<dbReference type="InterPro" id="IPR011706">
    <property type="entry name" value="Cu-oxidase_C"/>
</dbReference>
<keyword evidence="1" id="KW-1133">Transmembrane helix</keyword>
<dbReference type="InterPro" id="IPR008972">
    <property type="entry name" value="Cupredoxin"/>
</dbReference>
<evidence type="ECO:0000259" key="2">
    <source>
        <dbReference type="Pfam" id="PF07731"/>
    </source>
</evidence>
<dbReference type="GO" id="GO:0005507">
    <property type="term" value="F:copper ion binding"/>
    <property type="evidence" value="ECO:0007669"/>
    <property type="project" value="InterPro"/>
</dbReference>
<feature type="domain" description="Plastocyanin-like" evidence="2">
    <location>
        <begin position="73"/>
        <end position="168"/>
    </location>
</feature>
<accession>A0AAU9BWW6</accession>
<evidence type="ECO:0000256" key="1">
    <source>
        <dbReference type="SAM" id="Phobius"/>
    </source>
</evidence>
<dbReference type="Gene3D" id="2.60.40.420">
    <property type="entry name" value="Cupredoxins - blue copper proteins"/>
    <property type="match status" value="1"/>
</dbReference>
<dbReference type="GO" id="GO:0016491">
    <property type="term" value="F:oxidoreductase activity"/>
    <property type="evidence" value="ECO:0007669"/>
    <property type="project" value="InterPro"/>
</dbReference>
<dbReference type="SUPFAM" id="SSF49503">
    <property type="entry name" value="Cupredoxins"/>
    <property type="match status" value="1"/>
</dbReference>
<dbReference type="AlphaFoldDB" id="A0AAU9BWW6"/>
<dbReference type="Proteomes" id="UP001321450">
    <property type="component" value="Chromosome"/>
</dbReference>
<evidence type="ECO:0000313" key="4">
    <source>
        <dbReference type="Proteomes" id="UP001321450"/>
    </source>
</evidence>
<evidence type="ECO:0000313" key="3">
    <source>
        <dbReference type="EMBL" id="BCX88145.1"/>
    </source>
</evidence>
<feature type="transmembrane region" description="Helical" evidence="1">
    <location>
        <begin position="211"/>
        <end position="231"/>
    </location>
</feature>
<name>A0AAU9BWW6_9GAMM</name>
<protein>
    <recommendedName>
        <fullName evidence="2">Plastocyanin-like domain-containing protein</fullName>
    </recommendedName>
</protein>
<gene>
    <name evidence="3" type="ORF">MIN45_P0513</name>
</gene>
<sequence>MKRTGLWILWGVLLALPVWAAKMPMMNHGRMLMDMGGKMVMGYNTDQLPPGCRRISEDVKLTVHAGHKYSRDFPGTMFGYDRRKWQVEPCARVTVTLVNEDQIRHQWMLHGLPEEVYPRGMFHLEVTGPGEVTGTFIAPAEDRTYLVHCDITQHTEKGMKAELVVGDGSGDLPGIAGITPPAVVYPDHGEMGGVVAADATAQTPESGRRPLLSGLLVLGLVLAVLGAPYLFDWVGRRFLGMSGRELNAYLFERIMALFCRLIKLIRSLTAAGSSS</sequence>
<reference evidence="4" key="1">
    <citation type="journal article" date="2024" name="Int. J. Syst. Evol. Microbiol.">
        <title>Methylomarinovum tepidoasis sp. nov., a moderately thermophilic methanotroph of the family Methylothermaceae isolated from a deep-sea hydrothermal field.</title>
        <authorList>
            <person name="Hirayama H."/>
            <person name="Takaki Y."/>
            <person name="Abe M."/>
            <person name="Miyazaki M."/>
            <person name="Uematsu K."/>
            <person name="Matsui Y."/>
            <person name="Takai K."/>
        </authorList>
    </citation>
    <scope>NUCLEOTIDE SEQUENCE [LARGE SCALE GENOMIC DNA]</scope>
    <source>
        <strain evidence="4">IN45</strain>
    </source>
</reference>
<dbReference type="RefSeq" id="WP_286293205.1">
    <property type="nucleotide sequence ID" value="NZ_AP024718.1"/>
</dbReference>
<organism evidence="3 4">
    <name type="scientific">Methylomarinovum tepidoasis</name>
    <dbReference type="NCBI Taxonomy" id="2840183"/>
    <lineage>
        <taxon>Bacteria</taxon>
        <taxon>Pseudomonadati</taxon>
        <taxon>Pseudomonadota</taxon>
        <taxon>Gammaproteobacteria</taxon>
        <taxon>Methylococcales</taxon>
        <taxon>Methylothermaceae</taxon>
        <taxon>Methylomarinovum</taxon>
    </lineage>
</organism>
<dbReference type="EMBL" id="AP024718">
    <property type="protein sequence ID" value="BCX88145.1"/>
    <property type="molecule type" value="Genomic_DNA"/>
</dbReference>
<keyword evidence="4" id="KW-1185">Reference proteome</keyword>
<keyword evidence="1" id="KW-0472">Membrane</keyword>
<dbReference type="KEGG" id="meiy:MIN45_P0513"/>
<keyword evidence="1" id="KW-0812">Transmembrane</keyword>